<dbReference type="RefSeq" id="WP_129032304.1">
    <property type="nucleotide sequence ID" value="NZ_CP059603.1"/>
</dbReference>
<accession>A0A4Q0VHY6</accession>
<dbReference type="InterPro" id="IPR013422">
    <property type="entry name" value="CRISPR-assoc_prot_Cas5_N"/>
</dbReference>
<dbReference type="InterPro" id="IPR021124">
    <property type="entry name" value="CRISPR-assoc_prot_Cas5"/>
</dbReference>
<dbReference type="Pfam" id="PF09704">
    <property type="entry name" value="Cas_Cas5d"/>
    <property type="match status" value="1"/>
</dbReference>
<reference evidence="2 3" key="1">
    <citation type="submission" date="2018-08" db="EMBL/GenBank/DDBJ databases">
        <title>Lactobacillus suantsai sp. nov., isolated from traditional fermented suan-tsai in Taiwan.</title>
        <authorList>
            <person name="Huang C.-H."/>
        </authorList>
    </citation>
    <scope>NUCLEOTIDE SEQUENCE [LARGE SCALE GENOMIC DNA]</scope>
    <source>
        <strain evidence="2 3">BCRC 12945</strain>
    </source>
</reference>
<dbReference type="NCBIfam" id="TIGR01868">
    <property type="entry name" value="casD_Cas5e"/>
    <property type="match status" value="1"/>
</dbReference>
<dbReference type="AlphaFoldDB" id="A0A4Q0VHY6"/>
<evidence type="ECO:0000313" key="2">
    <source>
        <dbReference type="EMBL" id="RXI78952.1"/>
    </source>
</evidence>
<gene>
    <name evidence="2" type="primary">cas5e</name>
    <name evidence="2" type="ORF">DXH47_05440</name>
</gene>
<organism evidence="2 3">
    <name type="scientific">Levilactobacillus suantsaii</name>
    <dbReference type="NCBI Taxonomy" id="2292255"/>
    <lineage>
        <taxon>Bacteria</taxon>
        <taxon>Bacillati</taxon>
        <taxon>Bacillota</taxon>
        <taxon>Bacilli</taxon>
        <taxon>Lactobacillales</taxon>
        <taxon>Lactobacillaceae</taxon>
        <taxon>Levilactobacillus</taxon>
    </lineage>
</organism>
<evidence type="ECO:0000256" key="1">
    <source>
        <dbReference type="ARBA" id="ARBA00023118"/>
    </source>
</evidence>
<sequence>MQTLTIKLTAPLQSYGNPASFLRRTTGDYPSKSAIVGLLAAALGYRRKDQRTVRLNDLDFAVRIDQVGVALMDYQTVEWKPNTRKITYRDYLQDALFVVALGSNDDALIEQLVEALRHPKFQPFLGRRANVPAGPLQVQTFADASPITVLSEILPWQAAAWYQRQIWYRKQTAQVAVDLVADAALLPDQTRVMVKDRMVSFDQRHRQHGFRAVAAKQLHFDNPYQQRMSGETQQNPLAYL</sequence>
<name>A0A4Q0VHY6_9LACO</name>
<dbReference type="GO" id="GO:0003723">
    <property type="term" value="F:RNA binding"/>
    <property type="evidence" value="ECO:0007669"/>
    <property type="project" value="InterPro"/>
</dbReference>
<dbReference type="GO" id="GO:0043571">
    <property type="term" value="P:maintenance of CRISPR repeat elements"/>
    <property type="evidence" value="ECO:0007669"/>
    <property type="project" value="InterPro"/>
</dbReference>
<keyword evidence="1" id="KW-0051">Antiviral defense</keyword>
<comment type="caution">
    <text evidence="2">The sequence shown here is derived from an EMBL/GenBank/DDBJ whole genome shotgun (WGS) entry which is preliminary data.</text>
</comment>
<protein>
    <submittedName>
        <fullName evidence="2">Type I-E CRISPR-associated protein Cas5/CasD</fullName>
    </submittedName>
</protein>
<dbReference type="EMBL" id="QXIL01000007">
    <property type="protein sequence ID" value="RXI78952.1"/>
    <property type="molecule type" value="Genomic_DNA"/>
</dbReference>
<dbReference type="Proteomes" id="UP000290602">
    <property type="component" value="Unassembled WGS sequence"/>
</dbReference>
<evidence type="ECO:0000313" key="3">
    <source>
        <dbReference type="Proteomes" id="UP000290602"/>
    </source>
</evidence>
<dbReference type="OrthoDB" id="3189549at2"/>
<dbReference type="CDD" id="cd09756">
    <property type="entry name" value="Cas5_I-E"/>
    <property type="match status" value="1"/>
</dbReference>
<dbReference type="GO" id="GO:0051607">
    <property type="term" value="P:defense response to virus"/>
    <property type="evidence" value="ECO:0007669"/>
    <property type="project" value="UniProtKB-KW"/>
</dbReference>
<proteinExistence type="predicted"/>
<dbReference type="NCBIfam" id="TIGR02593">
    <property type="entry name" value="CRISPR_cas5"/>
    <property type="match status" value="1"/>
</dbReference>
<keyword evidence="3" id="KW-1185">Reference proteome</keyword>
<dbReference type="Gene3D" id="3.30.70.2660">
    <property type="match status" value="1"/>
</dbReference>
<dbReference type="InterPro" id="IPR010147">
    <property type="entry name" value="CRISPR-assoc_prot_CasD"/>
</dbReference>